<proteinExistence type="predicted"/>
<accession>A0ABS5A6J2</accession>
<keyword evidence="4" id="KW-1185">Reference proteome</keyword>
<dbReference type="Pfam" id="PF25077">
    <property type="entry name" value="DUF7800"/>
    <property type="match status" value="1"/>
</dbReference>
<dbReference type="InterPro" id="IPR029052">
    <property type="entry name" value="Metallo-depent_PP-like"/>
</dbReference>
<dbReference type="EMBL" id="JAGIOO010000001">
    <property type="protein sequence ID" value="MBP2471340.1"/>
    <property type="molecule type" value="Genomic_DNA"/>
</dbReference>
<evidence type="ECO:0000259" key="2">
    <source>
        <dbReference type="Pfam" id="PF25077"/>
    </source>
</evidence>
<dbReference type="RefSeq" id="WP_249044500.1">
    <property type="nucleotide sequence ID" value="NZ_JAGIOO010000001.1"/>
</dbReference>
<sequence length="542" mass="61038">MPTLVLGPLLRHVDTTSATVWVETSAPATVRVLDAQTPTFQVGGHHYALVVLTGLAPDSEHEYQVHLDGEQVWPLPGSAWPPSVIRTLPDSPEHPVRVAFGSCRFAQPEDAQRRAEVGFCALSALANRLREKPVRERPEALLLLGDQIYADETTDRTQAWLRQRRDLSQPPGVEVADYEEYTHLYQDSWSEPEVRWLFSTVPTSMIFDDHDVRDDWNTSETWRQEMATKPWWDQRVRGALASYWVYQHLGNLGPEALAKDEVYRQVLALRGADARELLEQHAKVWDTEVGERKHARWSFCRDFGPVRLLVVDTRAGRILSGGQRKMVDEEEFAWIAAQAQGAGTEYRHLLVGSSLPWLMPPVVHNFHSRNEFSCRRPGWRGRLAERIRQLGDFDHWSAFRESFERLSAVLHQAAARTPGTVAVLSGDVHHSYVARTTNTGVVPVHQLVCSPFRNAEPKTFKPALIASWWRPLVWLSTLLARSGGVPPLPVHWQRTVGPYFGNLVATLDLGAESVTVVFEHATATSLEEVAQVSLPTRAGAAR</sequence>
<feature type="domain" description="PhoD-like phosphatase metallophosphatase" evidence="1">
    <location>
        <begin position="132"/>
        <end position="439"/>
    </location>
</feature>
<dbReference type="SUPFAM" id="SSF56300">
    <property type="entry name" value="Metallo-dependent phosphatases"/>
    <property type="match status" value="1"/>
</dbReference>
<protein>
    <submittedName>
        <fullName evidence="3">Phosphodiesterase/alkaline phosphatase D-like protein</fullName>
    </submittedName>
</protein>
<comment type="caution">
    <text evidence="3">The sequence shown here is derived from an EMBL/GenBank/DDBJ whole genome shotgun (WGS) entry which is preliminary data.</text>
</comment>
<feature type="domain" description="DUF7800" evidence="2">
    <location>
        <begin position="1"/>
        <end position="85"/>
    </location>
</feature>
<dbReference type="InterPro" id="IPR018946">
    <property type="entry name" value="PhoD-like_MPP"/>
</dbReference>
<dbReference type="PANTHER" id="PTHR37031:SF2">
    <property type="entry name" value="PHOD-LIKE PHOSPHATASE METALLOPHOSPHATASE DOMAIN-CONTAINING PROTEIN"/>
    <property type="match status" value="1"/>
</dbReference>
<evidence type="ECO:0000313" key="3">
    <source>
        <dbReference type="EMBL" id="MBP2471340.1"/>
    </source>
</evidence>
<reference evidence="3 4" key="1">
    <citation type="submission" date="2021-03" db="EMBL/GenBank/DDBJ databases">
        <title>Sequencing the genomes of 1000 actinobacteria strains.</title>
        <authorList>
            <person name="Klenk H.-P."/>
        </authorList>
    </citation>
    <scope>NUCLEOTIDE SEQUENCE [LARGE SCALE GENOMIC DNA]</scope>
    <source>
        <strain evidence="3 4">DSM 44580</strain>
    </source>
</reference>
<dbReference type="CDD" id="cd07389">
    <property type="entry name" value="MPP_PhoD"/>
    <property type="match status" value="1"/>
</dbReference>
<name>A0ABS5A6J2_9PSEU</name>
<organism evidence="3 4">
    <name type="scientific">Crossiella equi</name>
    <dbReference type="NCBI Taxonomy" id="130796"/>
    <lineage>
        <taxon>Bacteria</taxon>
        <taxon>Bacillati</taxon>
        <taxon>Actinomycetota</taxon>
        <taxon>Actinomycetes</taxon>
        <taxon>Pseudonocardiales</taxon>
        <taxon>Pseudonocardiaceae</taxon>
        <taxon>Crossiella</taxon>
    </lineage>
</organism>
<dbReference type="InterPro" id="IPR056702">
    <property type="entry name" value="DUF7800"/>
</dbReference>
<dbReference type="Gene3D" id="3.60.21.70">
    <property type="entry name" value="PhoD-like phosphatase"/>
    <property type="match status" value="1"/>
</dbReference>
<dbReference type="InterPro" id="IPR038607">
    <property type="entry name" value="PhoD-like_sf"/>
</dbReference>
<dbReference type="Pfam" id="PF09423">
    <property type="entry name" value="PhoD"/>
    <property type="match status" value="1"/>
</dbReference>
<evidence type="ECO:0000259" key="1">
    <source>
        <dbReference type="Pfam" id="PF09423"/>
    </source>
</evidence>
<gene>
    <name evidence="3" type="ORF">JOF53_000212</name>
</gene>
<dbReference type="Proteomes" id="UP001519363">
    <property type="component" value="Unassembled WGS sequence"/>
</dbReference>
<evidence type="ECO:0000313" key="4">
    <source>
        <dbReference type="Proteomes" id="UP001519363"/>
    </source>
</evidence>
<dbReference type="PANTHER" id="PTHR37031">
    <property type="entry name" value="METALLOPHOSPHATASE BINDING DOMAIN PROTEIN"/>
    <property type="match status" value="1"/>
</dbReference>